<evidence type="ECO:0000313" key="2">
    <source>
        <dbReference type="Proteomes" id="UP001432322"/>
    </source>
</evidence>
<dbReference type="AlphaFoldDB" id="A0AAV5UWR7"/>
<feature type="non-terminal residue" evidence="1">
    <location>
        <position position="1"/>
    </location>
</feature>
<proteinExistence type="predicted"/>
<dbReference type="Proteomes" id="UP001432322">
    <property type="component" value="Unassembled WGS sequence"/>
</dbReference>
<dbReference type="EMBL" id="BTSY01000001">
    <property type="protein sequence ID" value="GMT11707.1"/>
    <property type="molecule type" value="Genomic_DNA"/>
</dbReference>
<evidence type="ECO:0000313" key="1">
    <source>
        <dbReference type="EMBL" id="GMT11707.1"/>
    </source>
</evidence>
<gene>
    <name evidence="1" type="ORF">PFISCL1PPCAC_3004</name>
</gene>
<comment type="caution">
    <text evidence="1">The sequence shown here is derived from an EMBL/GenBank/DDBJ whole genome shotgun (WGS) entry which is preliminary data.</text>
</comment>
<sequence length="146" mass="16287">RLNATVSKKMVQAEKMVAKELRKCEWLHVEVEGANSVSLKLEAASELDDGVSVASVESDEEPRRVTVLDLSQLSFRDALTELRLMKHYVSIDFMDIGEMCALNEHHLATLLEASGQIVCTPGAEFFLTDRRQVGLRETSHEEISGN</sequence>
<name>A0AAV5UWR7_9BILA</name>
<accession>A0AAV5UWR7</accession>
<feature type="non-terminal residue" evidence="1">
    <location>
        <position position="146"/>
    </location>
</feature>
<reference evidence="1" key="1">
    <citation type="submission" date="2023-10" db="EMBL/GenBank/DDBJ databases">
        <title>Genome assembly of Pristionchus species.</title>
        <authorList>
            <person name="Yoshida K."/>
            <person name="Sommer R.J."/>
        </authorList>
    </citation>
    <scope>NUCLEOTIDE SEQUENCE</scope>
    <source>
        <strain evidence="1">RS5133</strain>
    </source>
</reference>
<protein>
    <submittedName>
        <fullName evidence="1">Uncharacterized protein</fullName>
    </submittedName>
</protein>
<keyword evidence="2" id="KW-1185">Reference proteome</keyword>
<organism evidence="1 2">
    <name type="scientific">Pristionchus fissidentatus</name>
    <dbReference type="NCBI Taxonomy" id="1538716"/>
    <lineage>
        <taxon>Eukaryota</taxon>
        <taxon>Metazoa</taxon>
        <taxon>Ecdysozoa</taxon>
        <taxon>Nematoda</taxon>
        <taxon>Chromadorea</taxon>
        <taxon>Rhabditida</taxon>
        <taxon>Rhabditina</taxon>
        <taxon>Diplogasteromorpha</taxon>
        <taxon>Diplogasteroidea</taxon>
        <taxon>Neodiplogasteridae</taxon>
        <taxon>Pristionchus</taxon>
    </lineage>
</organism>